<reference evidence="1" key="1">
    <citation type="journal article" date="2021" name="ISME J.">
        <title>Mercury methylation by metabolically versatile and cosmopolitan marine bacteria.</title>
        <authorList>
            <person name="Lin H."/>
            <person name="Ascher D.B."/>
            <person name="Myung Y."/>
            <person name="Lamborg C.H."/>
            <person name="Hallam S.J."/>
            <person name="Gionfriddo C.M."/>
            <person name="Holt K.E."/>
            <person name="Moreau J.W."/>
        </authorList>
    </citation>
    <scope>NUCLEOTIDE SEQUENCE</scope>
    <source>
        <strain evidence="1">SI075_bin30</strain>
    </source>
</reference>
<accession>A0A8T5GFK8</accession>
<sequence>MNSLDAIIAMLILLTSLALLLGSLAEQNKYLEQGNEIIHAKMNVFECMSIIDGIYSNSVDTYEKELDCFVDEGKIKAKYNTVQKVVSVIPKIQKEHFLEVGTVDHYK</sequence>
<evidence type="ECO:0000313" key="1">
    <source>
        <dbReference type="EMBL" id="MBT4870765.1"/>
    </source>
</evidence>
<dbReference type="EMBL" id="JABJNZ010000057">
    <property type="protein sequence ID" value="MBT4870765.1"/>
    <property type="molecule type" value="Genomic_DNA"/>
</dbReference>
<evidence type="ECO:0000313" key="2">
    <source>
        <dbReference type="Proteomes" id="UP000722459"/>
    </source>
</evidence>
<name>A0A8T5GFK8_9ARCH</name>
<gene>
    <name evidence="1" type="ORF">HON47_04275</name>
</gene>
<dbReference type="AlphaFoldDB" id="A0A8T5GFK8"/>
<organism evidence="1 2">
    <name type="scientific">Candidatus Iainarchaeum sp</name>
    <dbReference type="NCBI Taxonomy" id="3101447"/>
    <lineage>
        <taxon>Archaea</taxon>
        <taxon>Candidatus Iainarchaeota</taxon>
        <taxon>Candidatus Iainarchaeia</taxon>
        <taxon>Candidatus Iainarchaeales</taxon>
        <taxon>Candidatus Iainarchaeaceae</taxon>
        <taxon>Candidatus Iainarchaeum</taxon>
    </lineage>
</organism>
<comment type="caution">
    <text evidence="1">The sequence shown here is derived from an EMBL/GenBank/DDBJ whole genome shotgun (WGS) entry which is preliminary data.</text>
</comment>
<proteinExistence type="predicted"/>
<dbReference type="Proteomes" id="UP000722459">
    <property type="component" value="Unassembled WGS sequence"/>
</dbReference>
<protein>
    <submittedName>
        <fullName evidence="1">Uncharacterized protein</fullName>
    </submittedName>
</protein>